<dbReference type="EMBL" id="JAGTUU010000003">
    <property type="protein sequence ID" value="MBS0124344.1"/>
    <property type="molecule type" value="Genomic_DNA"/>
</dbReference>
<reference evidence="2" key="1">
    <citation type="submission" date="2021-04" db="EMBL/GenBank/DDBJ databases">
        <authorList>
            <person name="Yoon J."/>
        </authorList>
    </citation>
    <scope>NUCLEOTIDE SEQUENCE</scope>
    <source>
        <strain evidence="2">KMU-90</strain>
    </source>
</reference>
<proteinExistence type="predicted"/>
<feature type="compositionally biased region" description="Basic residues" evidence="1">
    <location>
        <begin position="89"/>
        <end position="99"/>
    </location>
</feature>
<comment type="caution">
    <text evidence="2">The sequence shown here is derived from an EMBL/GenBank/DDBJ whole genome shotgun (WGS) entry which is preliminary data.</text>
</comment>
<dbReference type="Proteomes" id="UP000681356">
    <property type="component" value="Unassembled WGS sequence"/>
</dbReference>
<evidence type="ECO:0000313" key="2">
    <source>
        <dbReference type="EMBL" id="MBS0124344.1"/>
    </source>
</evidence>
<keyword evidence="3" id="KW-1185">Reference proteome</keyword>
<evidence type="ECO:0000256" key="1">
    <source>
        <dbReference type="SAM" id="MobiDB-lite"/>
    </source>
</evidence>
<gene>
    <name evidence="2" type="ORF">KB874_09360</name>
</gene>
<name>A0A8J7WFT1_9RHOB</name>
<dbReference type="AlphaFoldDB" id="A0A8J7WFT1"/>
<organism evidence="2 3">
    <name type="scientific">Thetidibacter halocola</name>
    <dbReference type="NCBI Taxonomy" id="2827239"/>
    <lineage>
        <taxon>Bacteria</taxon>
        <taxon>Pseudomonadati</taxon>
        <taxon>Pseudomonadota</taxon>
        <taxon>Alphaproteobacteria</taxon>
        <taxon>Rhodobacterales</taxon>
        <taxon>Roseobacteraceae</taxon>
        <taxon>Thetidibacter</taxon>
    </lineage>
</organism>
<feature type="region of interest" description="Disordered" evidence="1">
    <location>
        <begin position="54"/>
        <end position="76"/>
    </location>
</feature>
<protein>
    <submittedName>
        <fullName evidence="2">Uncharacterized protein</fullName>
    </submittedName>
</protein>
<evidence type="ECO:0000313" key="3">
    <source>
        <dbReference type="Proteomes" id="UP000681356"/>
    </source>
</evidence>
<sequence>MSTIAPEVSMISAVVVTQGRIQRPEVDCGFQNATDLRPDLSHVGPGGLAIRRQRGKPVHVQRESAGKGNRAPVETGDRTELRLLHRQLHHDPPKRRVHHRLDGVGQPAQGAGRGVRTPRLRIGAGDEDLDELQVAPG</sequence>
<dbReference type="RefSeq" id="WP_212536296.1">
    <property type="nucleotide sequence ID" value="NZ_JAGTUU010000003.1"/>
</dbReference>
<feature type="region of interest" description="Disordered" evidence="1">
    <location>
        <begin position="89"/>
        <end position="137"/>
    </location>
</feature>
<accession>A0A8J7WFT1</accession>